<evidence type="ECO:0000313" key="4">
    <source>
        <dbReference type="Proteomes" id="UP000823388"/>
    </source>
</evidence>
<keyword evidence="2" id="KW-0812">Transmembrane</keyword>
<keyword evidence="2" id="KW-0472">Membrane</keyword>
<organism evidence="3 4">
    <name type="scientific">Panicum virgatum</name>
    <name type="common">Blackwell switchgrass</name>
    <dbReference type="NCBI Taxonomy" id="38727"/>
    <lineage>
        <taxon>Eukaryota</taxon>
        <taxon>Viridiplantae</taxon>
        <taxon>Streptophyta</taxon>
        <taxon>Embryophyta</taxon>
        <taxon>Tracheophyta</taxon>
        <taxon>Spermatophyta</taxon>
        <taxon>Magnoliopsida</taxon>
        <taxon>Liliopsida</taxon>
        <taxon>Poales</taxon>
        <taxon>Poaceae</taxon>
        <taxon>PACMAD clade</taxon>
        <taxon>Panicoideae</taxon>
        <taxon>Panicodae</taxon>
        <taxon>Paniceae</taxon>
        <taxon>Panicinae</taxon>
        <taxon>Panicum</taxon>
        <taxon>Panicum sect. Hiantes</taxon>
    </lineage>
</organism>
<reference evidence="3" key="1">
    <citation type="submission" date="2020-05" db="EMBL/GenBank/DDBJ databases">
        <title>WGS assembly of Panicum virgatum.</title>
        <authorList>
            <person name="Lovell J.T."/>
            <person name="Jenkins J."/>
            <person name="Shu S."/>
            <person name="Juenger T.E."/>
            <person name="Schmutz J."/>
        </authorList>
    </citation>
    <scope>NUCLEOTIDE SEQUENCE</scope>
    <source>
        <strain evidence="3">AP13</strain>
    </source>
</reference>
<gene>
    <name evidence="3" type="ORF">PVAP13_2NG603500</name>
</gene>
<comment type="caution">
    <text evidence="3">The sequence shown here is derived from an EMBL/GenBank/DDBJ whole genome shotgun (WGS) entry which is preliminary data.</text>
</comment>
<proteinExistence type="predicted"/>
<evidence type="ECO:0000256" key="1">
    <source>
        <dbReference type="SAM" id="MobiDB-lite"/>
    </source>
</evidence>
<sequence>MTEVPPAAPGAQATAAASPAGERDEQASTFDEPRRSRRWRARAERGGRRAGAAGRADAGAGDGSDPSGCERSVCACARTCAVQARPWSGSRSSVPWARLVVGLLLLVLLGYAFIKWGLPFLSEKVMFLV</sequence>
<accession>A0A8T0VY26</accession>
<feature type="compositionally biased region" description="Low complexity" evidence="1">
    <location>
        <begin position="50"/>
        <end position="67"/>
    </location>
</feature>
<feature type="transmembrane region" description="Helical" evidence="2">
    <location>
        <begin position="96"/>
        <end position="114"/>
    </location>
</feature>
<feature type="compositionally biased region" description="Low complexity" evidence="1">
    <location>
        <begin position="9"/>
        <end position="20"/>
    </location>
</feature>
<feature type="compositionally biased region" description="Basic and acidic residues" evidence="1">
    <location>
        <begin position="21"/>
        <end position="34"/>
    </location>
</feature>
<protein>
    <submittedName>
        <fullName evidence="3">Uncharacterized protein</fullName>
    </submittedName>
</protein>
<name>A0A8T0VY26_PANVG</name>
<evidence type="ECO:0000313" key="3">
    <source>
        <dbReference type="EMBL" id="KAG2638576.1"/>
    </source>
</evidence>
<dbReference type="AlphaFoldDB" id="A0A8T0VY26"/>
<keyword evidence="2" id="KW-1133">Transmembrane helix</keyword>
<dbReference type="Proteomes" id="UP000823388">
    <property type="component" value="Chromosome 2N"/>
</dbReference>
<dbReference type="EMBL" id="CM029040">
    <property type="protein sequence ID" value="KAG2638576.1"/>
    <property type="molecule type" value="Genomic_DNA"/>
</dbReference>
<evidence type="ECO:0000256" key="2">
    <source>
        <dbReference type="SAM" id="Phobius"/>
    </source>
</evidence>
<keyword evidence="4" id="KW-1185">Reference proteome</keyword>
<feature type="region of interest" description="Disordered" evidence="1">
    <location>
        <begin position="1"/>
        <end position="70"/>
    </location>
</feature>